<dbReference type="RefSeq" id="WP_349153748.1">
    <property type="nucleotide sequence ID" value="NZ_JBBMER010000007.1"/>
</dbReference>
<feature type="transmembrane region" description="Helical" evidence="8">
    <location>
        <begin position="61"/>
        <end position="87"/>
    </location>
</feature>
<feature type="transmembrane region" description="Helical" evidence="8">
    <location>
        <begin position="236"/>
        <end position="257"/>
    </location>
</feature>
<keyword evidence="3" id="KW-0813">Transport</keyword>
<comment type="caution">
    <text evidence="9">The sequence shown here is derived from an EMBL/GenBank/DDBJ whole genome shotgun (WGS) entry which is preliminary data.</text>
</comment>
<sequence>MAIVVAEKIIEMFFIMLCGIVLYKTGLIDDKTVPRLSNILLMLVSPLMIFQSYQMDFDGHLMWGLGLTLIAALTTFTVIIILTNILIRNTEYSRNGISISSAYNLQKNKIPVEKIALIYSNSGFIGLPLINGVIGQEGVFYMTAYLTVFNLLLWTHGVIVMGGAGDFKTICRNLCTPTIIAIFAGVICFVTGIKIPAVIDNPIQYIANMNTPLAMLIAGANLAQSNIVSSLKSLRMYYLCALKLIIFPVIGMLILYIFNFQSFDFNVPFTVFIGMACPAGASAIMFAERYDKDSLYATEIFVLTTILSLITIPLLSIFAIKLFGL</sequence>
<evidence type="ECO:0000256" key="5">
    <source>
        <dbReference type="ARBA" id="ARBA00022692"/>
    </source>
</evidence>
<name>A0ABV1BXE0_9FIRM</name>
<feature type="transmembrane region" description="Helical" evidence="8">
    <location>
        <begin position="205"/>
        <end position="224"/>
    </location>
</feature>
<evidence type="ECO:0000256" key="1">
    <source>
        <dbReference type="ARBA" id="ARBA00004651"/>
    </source>
</evidence>
<evidence type="ECO:0000256" key="4">
    <source>
        <dbReference type="ARBA" id="ARBA00022475"/>
    </source>
</evidence>
<dbReference type="InterPro" id="IPR038770">
    <property type="entry name" value="Na+/solute_symporter_sf"/>
</dbReference>
<dbReference type="PANTHER" id="PTHR36838:SF1">
    <property type="entry name" value="SLR1864 PROTEIN"/>
    <property type="match status" value="1"/>
</dbReference>
<feature type="transmembrane region" description="Helical" evidence="8">
    <location>
        <begin position="300"/>
        <end position="323"/>
    </location>
</feature>
<keyword evidence="5 8" id="KW-0812">Transmembrane</keyword>
<dbReference type="Gene3D" id="1.20.1530.20">
    <property type="match status" value="1"/>
</dbReference>
<feature type="transmembrane region" description="Helical" evidence="8">
    <location>
        <begin position="6"/>
        <end position="24"/>
    </location>
</feature>
<comment type="subcellular location">
    <subcellularLocation>
        <location evidence="1">Cell membrane</location>
        <topology evidence="1">Multi-pass membrane protein</topology>
    </subcellularLocation>
</comment>
<dbReference type="EMBL" id="JBBMER010000007">
    <property type="protein sequence ID" value="MEQ2380165.1"/>
    <property type="molecule type" value="Genomic_DNA"/>
</dbReference>
<comment type="similarity">
    <text evidence="2">Belongs to the auxin efflux carrier (TC 2.A.69) family.</text>
</comment>
<evidence type="ECO:0000256" key="3">
    <source>
        <dbReference type="ARBA" id="ARBA00022448"/>
    </source>
</evidence>
<feature type="transmembrane region" description="Helical" evidence="8">
    <location>
        <begin position="140"/>
        <end position="162"/>
    </location>
</feature>
<dbReference type="PANTHER" id="PTHR36838">
    <property type="entry name" value="AUXIN EFFLUX CARRIER FAMILY PROTEIN"/>
    <property type="match status" value="1"/>
</dbReference>
<evidence type="ECO:0000256" key="2">
    <source>
        <dbReference type="ARBA" id="ARBA00010145"/>
    </source>
</evidence>
<proteinExistence type="inferred from homology"/>
<feature type="transmembrane region" description="Helical" evidence="8">
    <location>
        <begin position="36"/>
        <end position="55"/>
    </location>
</feature>
<dbReference type="Pfam" id="PF03547">
    <property type="entry name" value="Mem_trans"/>
    <property type="match status" value="2"/>
</dbReference>
<gene>
    <name evidence="9" type="ORF">WMO14_09770</name>
</gene>
<keyword evidence="10" id="KW-1185">Reference proteome</keyword>
<evidence type="ECO:0000256" key="6">
    <source>
        <dbReference type="ARBA" id="ARBA00022989"/>
    </source>
</evidence>
<dbReference type="InterPro" id="IPR004776">
    <property type="entry name" value="Mem_transp_PIN-like"/>
</dbReference>
<protein>
    <submittedName>
        <fullName evidence="9">AEC family transporter</fullName>
    </submittedName>
</protein>
<organism evidence="9 10">
    <name type="scientific">[Lactobacillus] rogosae</name>
    <dbReference type="NCBI Taxonomy" id="706562"/>
    <lineage>
        <taxon>Bacteria</taxon>
        <taxon>Bacillati</taxon>
        <taxon>Bacillota</taxon>
        <taxon>Clostridia</taxon>
        <taxon>Lachnospirales</taxon>
        <taxon>Lachnospiraceae</taxon>
        <taxon>Lachnospira</taxon>
    </lineage>
</organism>
<evidence type="ECO:0000313" key="9">
    <source>
        <dbReference type="EMBL" id="MEQ2380165.1"/>
    </source>
</evidence>
<reference evidence="9 10" key="1">
    <citation type="submission" date="2024-03" db="EMBL/GenBank/DDBJ databases">
        <title>Human intestinal bacterial collection.</title>
        <authorList>
            <person name="Pauvert C."/>
            <person name="Hitch T.C.A."/>
            <person name="Clavel T."/>
        </authorList>
    </citation>
    <scope>NUCLEOTIDE SEQUENCE [LARGE SCALE GENOMIC DNA]</scope>
    <source>
        <strain evidence="9 10">CLA-AA-H255</strain>
    </source>
</reference>
<keyword evidence="7 8" id="KW-0472">Membrane</keyword>
<feature type="transmembrane region" description="Helical" evidence="8">
    <location>
        <begin position="269"/>
        <end position="288"/>
    </location>
</feature>
<evidence type="ECO:0000256" key="7">
    <source>
        <dbReference type="ARBA" id="ARBA00023136"/>
    </source>
</evidence>
<feature type="transmembrane region" description="Helical" evidence="8">
    <location>
        <begin position="174"/>
        <end position="199"/>
    </location>
</feature>
<keyword evidence="6 8" id="KW-1133">Transmembrane helix</keyword>
<feature type="transmembrane region" description="Helical" evidence="8">
    <location>
        <begin position="115"/>
        <end position="134"/>
    </location>
</feature>
<evidence type="ECO:0000313" key="10">
    <source>
        <dbReference type="Proteomes" id="UP001442364"/>
    </source>
</evidence>
<dbReference type="Proteomes" id="UP001442364">
    <property type="component" value="Unassembled WGS sequence"/>
</dbReference>
<evidence type="ECO:0000256" key="8">
    <source>
        <dbReference type="SAM" id="Phobius"/>
    </source>
</evidence>
<keyword evidence="4" id="KW-1003">Cell membrane</keyword>
<accession>A0ABV1BXE0</accession>